<proteinExistence type="predicted"/>
<evidence type="ECO:0008006" key="3">
    <source>
        <dbReference type="Google" id="ProtNLM"/>
    </source>
</evidence>
<keyword evidence="2" id="KW-1185">Reference proteome</keyword>
<dbReference type="EMBL" id="WMBF01000006">
    <property type="protein sequence ID" value="MBW5420295.1"/>
    <property type="molecule type" value="Genomic_DNA"/>
</dbReference>
<organism evidence="1 2">
    <name type="scientific">Streptomyces anatolicus</name>
    <dbReference type="NCBI Taxonomy" id="2675858"/>
    <lineage>
        <taxon>Bacteria</taxon>
        <taxon>Bacillati</taxon>
        <taxon>Actinomycetota</taxon>
        <taxon>Actinomycetes</taxon>
        <taxon>Kitasatosporales</taxon>
        <taxon>Streptomycetaceae</taxon>
        <taxon>Streptomyces</taxon>
    </lineage>
</organism>
<comment type="caution">
    <text evidence="1">The sequence shown here is derived from an EMBL/GenBank/DDBJ whole genome shotgun (WGS) entry which is preliminary data.</text>
</comment>
<evidence type="ECO:0000313" key="1">
    <source>
        <dbReference type="EMBL" id="MBW5420295.1"/>
    </source>
</evidence>
<protein>
    <recommendedName>
        <fullName evidence="3">Transcriptional regulator</fullName>
    </recommendedName>
</protein>
<reference evidence="1 2" key="1">
    <citation type="submission" date="2019-11" db="EMBL/GenBank/DDBJ databases">
        <authorList>
            <person name="Ay H."/>
        </authorList>
    </citation>
    <scope>NUCLEOTIDE SEQUENCE [LARGE SCALE GENOMIC DNA]</scope>
    <source>
        <strain evidence="1 2">BG9H</strain>
    </source>
</reference>
<sequence length="89" mass="10269">MPDVPEPEKPQVDDEEGRLLNLSQLAAELGVTRQWLHALRLKDPDFPGARRKPGSTRDFWDLAEARAYYKARELRPGERTDLKRTEPEA</sequence>
<accession>A0ABS6YFW0</accession>
<dbReference type="Proteomes" id="UP001197114">
    <property type="component" value="Unassembled WGS sequence"/>
</dbReference>
<evidence type="ECO:0000313" key="2">
    <source>
        <dbReference type="Proteomes" id="UP001197114"/>
    </source>
</evidence>
<name>A0ABS6YFW0_9ACTN</name>
<gene>
    <name evidence="1" type="ORF">GKQ77_01750</name>
</gene>
<dbReference type="RefSeq" id="WP_219686795.1">
    <property type="nucleotide sequence ID" value="NZ_WMBF01000006.1"/>
</dbReference>